<dbReference type="PATRIC" id="fig|69.6.peg.3986"/>
<dbReference type="OrthoDB" id="9128719at2"/>
<dbReference type="EMBL" id="CP013140">
    <property type="protein sequence ID" value="ALN59385.1"/>
    <property type="molecule type" value="Genomic_DNA"/>
</dbReference>
<name>A0A0S2DLQ5_LYSEN</name>
<organism evidence="1 2">
    <name type="scientific">Lysobacter enzymogenes</name>
    <dbReference type="NCBI Taxonomy" id="69"/>
    <lineage>
        <taxon>Bacteria</taxon>
        <taxon>Pseudomonadati</taxon>
        <taxon>Pseudomonadota</taxon>
        <taxon>Gammaproteobacteria</taxon>
        <taxon>Lysobacterales</taxon>
        <taxon>Lysobacteraceae</taxon>
        <taxon>Lysobacter</taxon>
    </lineage>
</organism>
<sequence length="284" mass="31233">MSKAAQVIQTLGPDCYRSFMEQTADGVDAITHKALVQFHDSPTPVDAYVKVYCRHSAPKGLVNELIGYALAKHDGLDVPYRAGILLLAPEQATFLPASIAPHVTTNGEVVAWCVQSIGGSTPLQVYRLKTDPVNGFSALRADFKKWKQLAKVISLDAWLLNEDRNMGNLVRVGSGRYAVIDHGRVCTGNSWVVPLDRMRMKHSNKAALAAWEDQDIDRAPAQYQAPILTSCDHHAATFEEGALDLDYWLSVLVSPEEKEDVTHFVAGRTRDLGAHLRAAYGLLL</sequence>
<dbReference type="STRING" id="69.GLE_4043"/>
<protein>
    <submittedName>
        <fullName evidence="1">Uncharacterized protein</fullName>
    </submittedName>
</protein>
<gene>
    <name evidence="1" type="ORF">GLE_4043</name>
</gene>
<evidence type="ECO:0000313" key="1">
    <source>
        <dbReference type="EMBL" id="ALN59385.1"/>
    </source>
</evidence>
<dbReference type="AlphaFoldDB" id="A0A0S2DLQ5"/>
<evidence type="ECO:0000313" key="2">
    <source>
        <dbReference type="Proteomes" id="UP000061569"/>
    </source>
</evidence>
<dbReference type="Proteomes" id="UP000061569">
    <property type="component" value="Chromosome"/>
</dbReference>
<reference evidence="1 2" key="1">
    <citation type="submission" date="2015-11" db="EMBL/GenBank/DDBJ databases">
        <title>Genome sequences of Lysobacter enzymogenes strain C3 and Lysobacter antibioticus ATCC 29479.</title>
        <authorList>
            <person name="Kobayashi D.Y."/>
        </authorList>
    </citation>
    <scope>NUCLEOTIDE SEQUENCE [LARGE SCALE GENOMIC DNA]</scope>
    <source>
        <strain evidence="1 2">C3</strain>
    </source>
</reference>
<accession>A0A0S2DLQ5</accession>
<dbReference type="RefSeq" id="WP_138885274.1">
    <property type="nucleotide sequence ID" value="NZ_CP110813.1"/>
</dbReference>
<dbReference type="KEGG" id="lez:GLE_4043"/>
<proteinExistence type="predicted"/>